<keyword evidence="2" id="KW-0238">DNA-binding</keyword>
<dbReference type="PROSITE" id="PS00041">
    <property type="entry name" value="HTH_ARAC_FAMILY_1"/>
    <property type="match status" value="1"/>
</dbReference>
<dbReference type="Pfam" id="PF12833">
    <property type="entry name" value="HTH_18"/>
    <property type="match status" value="1"/>
</dbReference>
<dbReference type="InterPro" id="IPR020449">
    <property type="entry name" value="Tscrpt_reg_AraC-type_HTH"/>
</dbReference>
<dbReference type="InterPro" id="IPR018062">
    <property type="entry name" value="HTH_AraC-typ_CS"/>
</dbReference>
<dbReference type="GO" id="GO:0003700">
    <property type="term" value="F:DNA-binding transcription factor activity"/>
    <property type="evidence" value="ECO:0007669"/>
    <property type="project" value="InterPro"/>
</dbReference>
<dbReference type="PANTHER" id="PTHR43436:SF1">
    <property type="entry name" value="TRANSCRIPTIONAL REGULATORY PROTEIN"/>
    <property type="match status" value="1"/>
</dbReference>
<dbReference type="InterPro" id="IPR009057">
    <property type="entry name" value="Homeodomain-like_sf"/>
</dbReference>
<organism evidence="5 6">
    <name type="scientific">Vibrio maritimus</name>
    <dbReference type="NCBI Taxonomy" id="990268"/>
    <lineage>
        <taxon>Bacteria</taxon>
        <taxon>Pseudomonadati</taxon>
        <taxon>Pseudomonadota</taxon>
        <taxon>Gammaproteobacteria</taxon>
        <taxon>Vibrionales</taxon>
        <taxon>Vibrionaceae</taxon>
        <taxon>Vibrio</taxon>
    </lineage>
</organism>
<reference evidence="5 6" key="1">
    <citation type="submission" date="2014-09" db="EMBL/GenBank/DDBJ databases">
        <title>Vibrio maritimus JCM 19240. (C210) whole genome shotgun sequence.</title>
        <authorList>
            <person name="Sawabe T."/>
            <person name="Meirelles P."/>
            <person name="Nakanishi M."/>
            <person name="Sayaka M."/>
            <person name="Hattori M."/>
            <person name="Ohkuma M."/>
        </authorList>
    </citation>
    <scope>NUCLEOTIDE SEQUENCE [LARGE SCALE GENOMIC DNA]</scope>
    <source>
        <strain evidence="5 6">JCM 19240</strain>
    </source>
</reference>
<comment type="caution">
    <text evidence="5">The sequence shown here is derived from an EMBL/GenBank/DDBJ whole genome shotgun (WGS) entry which is preliminary data.</text>
</comment>
<evidence type="ECO:0000259" key="4">
    <source>
        <dbReference type="PROSITE" id="PS01124"/>
    </source>
</evidence>
<evidence type="ECO:0000256" key="1">
    <source>
        <dbReference type="ARBA" id="ARBA00023015"/>
    </source>
</evidence>
<dbReference type="Gene3D" id="1.10.10.60">
    <property type="entry name" value="Homeodomain-like"/>
    <property type="match status" value="2"/>
</dbReference>
<accession>A0A090SVZ8</accession>
<dbReference type="AlphaFoldDB" id="A0A090SVZ8"/>
<dbReference type="InterPro" id="IPR018060">
    <property type="entry name" value="HTH_AraC"/>
</dbReference>
<proteinExistence type="predicted"/>
<sequence length="286" mass="33158">MHTLSNFSRIAEREYALSAGQINLLYYDLPKDFHDEYRSYEAPRLCTILEGAKSVKVNQSEAFKYQSDEFVLLPPNSNIHMKMPEYTKALVYEFTEPLIEKVAQRVSDYLEFDTSQSFDSQRFVVNPIEKRVDALHGRMQDILREQETGMDFLIDLTGQELVFELLRNNACHSIINGNQSHPIKRAIRLMNSQEGMQLSLSQVAEEVGLSLSSFSQKFKLMTEQNPKQYLTQLRLKAAKRHLTSMSVTDAAYETGYDNISHFIRLFKNEFGQTPKQFQRSMLTRLN</sequence>
<evidence type="ECO:0000313" key="6">
    <source>
        <dbReference type="Proteomes" id="UP000029224"/>
    </source>
</evidence>
<dbReference type="EMBL" id="BBMT01000001">
    <property type="protein sequence ID" value="GAL31876.1"/>
    <property type="molecule type" value="Genomic_DNA"/>
</dbReference>
<dbReference type="InterPro" id="IPR009594">
    <property type="entry name" value="Tscrpt_reg_HTH_AraC_N"/>
</dbReference>
<keyword evidence="3" id="KW-0804">Transcription</keyword>
<dbReference type="SMART" id="SM00342">
    <property type="entry name" value="HTH_ARAC"/>
    <property type="match status" value="1"/>
</dbReference>
<evidence type="ECO:0000256" key="3">
    <source>
        <dbReference type="ARBA" id="ARBA00023163"/>
    </source>
</evidence>
<dbReference type="OrthoDB" id="6397815at2"/>
<name>A0A090SVZ8_9VIBR</name>
<dbReference type="PROSITE" id="PS01124">
    <property type="entry name" value="HTH_ARAC_FAMILY_2"/>
    <property type="match status" value="1"/>
</dbReference>
<reference evidence="5 6" key="2">
    <citation type="submission" date="2014-09" db="EMBL/GenBank/DDBJ databases">
        <authorList>
            <consortium name="NBRP consortium"/>
            <person name="Sawabe T."/>
            <person name="Meirelles P."/>
            <person name="Nakanishi M."/>
            <person name="Sayaka M."/>
            <person name="Hattori M."/>
            <person name="Ohkuma M."/>
        </authorList>
    </citation>
    <scope>NUCLEOTIDE SEQUENCE [LARGE SCALE GENOMIC DNA]</scope>
    <source>
        <strain evidence="5 6">JCM 19240</strain>
    </source>
</reference>
<gene>
    <name evidence="5" type="ORF">JCM19240_5307</name>
</gene>
<dbReference type="Pfam" id="PF06719">
    <property type="entry name" value="AraC_N"/>
    <property type="match status" value="1"/>
</dbReference>
<protein>
    <submittedName>
        <fullName evidence="5">Transcriptional regulator AraC family</fullName>
    </submittedName>
</protein>
<evidence type="ECO:0000256" key="2">
    <source>
        <dbReference type="ARBA" id="ARBA00023125"/>
    </source>
</evidence>
<feature type="domain" description="HTH araC/xylS-type" evidence="4">
    <location>
        <begin position="184"/>
        <end position="280"/>
    </location>
</feature>
<dbReference type="SUPFAM" id="SSF46689">
    <property type="entry name" value="Homeodomain-like"/>
    <property type="match status" value="2"/>
</dbReference>
<dbReference type="Proteomes" id="UP000029224">
    <property type="component" value="Unassembled WGS sequence"/>
</dbReference>
<evidence type="ECO:0000313" key="5">
    <source>
        <dbReference type="EMBL" id="GAL31876.1"/>
    </source>
</evidence>
<dbReference type="GO" id="GO:0043565">
    <property type="term" value="F:sequence-specific DNA binding"/>
    <property type="evidence" value="ECO:0007669"/>
    <property type="project" value="InterPro"/>
</dbReference>
<dbReference type="PRINTS" id="PR00032">
    <property type="entry name" value="HTHARAC"/>
</dbReference>
<keyword evidence="6" id="KW-1185">Reference proteome</keyword>
<keyword evidence="1" id="KW-0805">Transcription regulation</keyword>
<dbReference type="PANTHER" id="PTHR43436">
    <property type="entry name" value="ARAC-FAMILY TRANSCRIPTIONAL REGULATOR"/>
    <property type="match status" value="1"/>
</dbReference>